<name>A0A7L5DFX6_9BACT</name>
<dbReference type="AlphaFoldDB" id="A0A7L5DFX6"/>
<feature type="chain" id="PRO_5029660670" evidence="1">
    <location>
        <begin position="22"/>
        <end position="208"/>
    </location>
</feature>
<dbReference type="KEGG" id="srho:HH216_00680"/>
<reference evidence="2 3" key="1">
    <citation type="submission" date="2020-04" db="EMBL/GenBank/DDBJ databases">
        <title>Genome sequencing of novel species.</title>
        <authorList>
            <person name="Heo J."/>
            <person name="Kim S.-J."/>
            <person name="Kim J.-S."/>
            <person name="Hong S.-B."/>
            <person name="Kwon S.-W."/>
        </authorList>
    </citation>
    <scope>NUCLEOTIDE SEQUENCE [LARGE SCALE GENOMIC DNA]</scope>
    <source>
        <strain evidence="2 3">CJU-R4</strain>
    </source>
</reference>
<proteinExistence type="predicted"/>
<keyword evidence="3" id="KW-1185">Reference proteome</keyword>
<evidence type="ECO:0000256" key="1">
    <source>
        <dbReference type="SAM" id="SignalP"/>
    </source>
</evidence>
<protein>
    <submittedName>
        <fullName evidence="2">Uncharacterized protein</fullName>
    </submittedName>
</protein>
<sequence length="208" mass="23587">MNRLLTCLIVLSLNWACQYTAQPPDSDCAVYESVINQFSYCNDNQLLHRHGQQLLIRRTTAVPRRHQFDFSFAHAQQALAVQLQTGDPFYREPGWAAFLSSVDNAQFTERLIDGPLNPACRGTVLWTDQQIDRHFMHGADGYHTLGKAIKNFGGIVTLSAVVYAADKRKAICYYECIWGYKEGYGKLVFLENRQSVWHVVGVAGLWIA</sequence>
<dbReference type="EMBL" id="CP051677">
    <property type="protein sequence ID" value="QJD77094.1"/>
    <property type="molecule type" value="Genomic_DNA"/>
</dbReference>
<evidence type="ECO:0000313" key="3">
    <source>
        <dbReference type="Proteomes" id="UP000501128"/>
    </source>
</evidence>
<dbReference type="RefSeq" id="WP_169549038.1">
    <property type="nucleotide sequence ID" value="NZ_CP051677.1"/>
</dbReference>
<feature type="signal peptide" evidence="1">
    <location>
        <begin position="1"/>
        <end position="21"/>
    </location>
</feature>
<gene>
    <name evidence="2" type="ORF">HH216_00680</name>
</gene>
<accession>A0A7L5DFX6</accession>
<organism evidence="2 3">
    <name type="scientific">Spirosoma rhododendri</name>
    <dbReference type="NCBI Taxonomy" id="2728024"/>
    <lineage>
        <taxon>Bacteria</taxon>
        <taxon>Pseudomonadati</taxon>
        <taxon>Bacteroidota</taxon>
        <taxon>Cytophagia</taxon>
        <taxon>Cytophagales</taxon>
        <taxon>Cytophagaceae</taxon>
        <taxon>Spirosoma</taxon>
    </lineage>
</organism>
<dbReference type="Proteomes" id="UP000501128">
    <property type="component" value="Chromosome"/>
</dbReference>
<evidence type="ECO:0000313" key="2">
    <source>
        <dbReference type="EMBL" id="QJD77094.1"/>
    </source>
</evidence>
<keyword evidence="1" id="KW-0732">Signal</keyword>